<dbReference type="GO" id="GO:0043770">
    <property type="term" value="F:demethylmenaquinone methyltransferase activity"/>
    <property type="evidence" value="ECO:0007669"/>
    <property type="project" value="UniProtKB-EC"/>
</dbReference>
<keyword evidence="2" id="KW-0808">Transferase</keyword>
<reference evidence="2" key="1">
    <citation type="submission" date="2020-06" db="EMBL/GenBank/DDBJ databases">
        <title>Unique genomic features of the anaerobic methanotrophic archaea.</title>
        <authorList>
            <person name="Chadwick G.L."/>
            <person name="Skennerton C.T."/>
            <person name="Laso-Perez R."/>
            <person name="Leu A.O."/>
            <person name="Speth D.R."/>
            <person name="Yu H."/>
            <person name="Morgan-Lang C."/>
            <person name="Hatzenpichler R."/>
            <person name="Goudeau D."/>
            <person name="Malmstrom R."/>
            <person name="Brazelton W.J."/>
            <person name="Woyke T."/>
            <person name="Hallam S.J."/>
            <person name="Tyson G.W."/>
            <person name="Wegener G."/>
            <person name="Boetius A."/>
            <person name="Orphan V."/>
        </authorList>
    </citation>
    <scope>NUCLEOTIDE SEQUENCE</scope>
</reference>
<sequence>MNNKIAQKNYYDSCGNFDILELGTADGRENKYRKRFISRRAEAMAKLAGLDGGSTVLEVGCGTGIYTVHWIKSTKKLYGLDISRGMLVRLREKIEKTEKIDSDDLFLIEGDSERMPFRNRRFDAVMSVNTVEHLDDVPAALREMRRVCRDGGKIVVSVPNGNFSAKYRAKLMQTIEWIATRLVRGYARPEPARSHGDDFTHQDISMDDLTGAFAEAGIRVAQNGFMGFVPHQAIPAGVARYLMWMEALERVFEMIPGLRSVGGVIIVCGVADL</sequence>
<name>A0A7G9YRS3_9EURY</name>
<proteinExistence type="predicted"/>
<dbReference type="AlphaFoldDB" id="A0A7G9YRS3"/>
<dbReference type="Gene3D" id="3.40.50.150">
    <property type="entry name" value="Vaccinia Virus protein VP39"/>
    <property type="match status" value="1"/>
</dbReference>
<dbReference type="GO" id="GO:0008757">
    <property type="term" value="F:S-adenosylmethionine-dependent methyltransferase activity"/>
    <property type="evidence" value="ECO:0007669"/>
    <property type="project" value="InterPro"/>
</dbReference>
<organism evidence="2">
    <name type="scientific">Candidatus Methanogaster sp. ANME-2c ERB4</name>
    <dbReference type="NCBI Taxonomy" id="2759911"/>
    <lineage>
        <taxon>Archaea</taxon>
        <taxon>Methanobacteriati</taxon>
        <taxon>Methanobacteriota</taxon>
        <taxon>Stenosarchaea group</taxon>
        <taxon>Methanomicrobia</taxon>
        <taxon>Methanosarcinales</taxon>
        <taxon>ANME-2 cluster</taxon>
        <taxon>Candidatus Methanogasteraceae</taxon>
        <taxon>Candidatus Methanogaster</taxon>
    </lineage>
</organism>
<dbReference type="InterPro" id="IPR050508">
    <property type="entry name" value="Methyltransf_Superfamily"/>
</dbReference>
<dbReference type="Pfam" id="PF08241">
    <property type="entry name" value="Methyltransf_11"/>
    <property type="match status" value="1"/>
</dbReference>
<dbReference type="CDD" id="cd02440">
    <property type="entry name" value="AdoMet_MTases"/>
    <property type="match status" value="1"/>
</dbReference>
<evidence type="ECO:0000259" key="1">
    <source>
        <dbReference type="Pfam" id="PF08241"/>
    </source>
</evidence>
<protein>
    <submittedName>
        <fullName evidence="2">2-methoxy-6-polyprenyl-1,4-benzoquinol methylase, mitochondrial</fullName>
        <ecNumber evidence="2">2.1.1.163</ecNumber>
    </submittedName>
</protein>
<gene>
    <name evidence="2" type="primary">COQ5</name>
    <name evidence="2" type="ORF">HLBKPKBF_00025</name>
</gene>
<accession>A0A7G9YRS3</accession>
<dbReference type="PANTHER" id="PTHR42912">
    <property type="entry name" value="METHYLTRANSFERASE"/>
    <property type="match status" value="1"/>
</dbReference>
<dbReference type="EMBL" id="MT631448">
    <property type="protein sequence ID" value="QNO50707.1"/>
    <property type="molecule type" value="Genomic_DNA"/>
</dbReference>
<dbReference type="EC" id="2.1.1.163" evidence="2"/>
<feature type="domain" description="Methyltransferase type 11" evidence="1">
    <location>
        <begin position="57"/>
        <end position="156"/>
    </location>
</feature>
<dbReference type="GO" id="GO:0032259">
    <property type="term" value="P:methylation"/>
    <property type="evidence" value="ECO:0007669"/>
    <property type="project" value="UniProtKB-KW"/>
</dbReference>
<dbReference type="SUPFAM" id="SSF53335">
    <property type="entry name" value="S-adenosyl-L-methionine-dependent methyltransferases"/>
    <property type="match status" value="1"/>
</dbReference>
<evidence type="ECO:0000313" key="2">
    <source>
        <dbReference type="EMBL" id="QNO50707.1"/>
    </source>
</evidence>
<dbReference type="InterPro" id="IPR029063">
    <property type="entry name" value="SAM-dependent_MTases_sf"/>
</dbReference>
<keyword evidence="2" id="KW-0489">Methyltransferase</keyword>
<dbReference type="InterPro" id="IPR013216">
    <property type="entry name" value="Methyltransf_11"/>
</dbReference>